<proteinExistence type="inferred from homology"/>
<name>A0A239NN54_9PSED</name>
<evidence type="ECO:0000313" key="9">
    <source>
        <dbReference type="Proteomes" id="UP000199693"/>
    </source>
</evidence>
<dbReference type="PANTHER" id="PTHR30419">
    <property type="entry name" value="HTH-TYPE TRANSCRIPTIONAL REGULATOR YBHD"/>
    <property type="match status" value="1"/>
</dbReference>
<dbReference type="GO" id="GO:0003677">
    <property type="term" value="F:DNA binding"/>
    <property type="evidence" value="ECO:0007669"/>
    <property type="project" value="UniProtKB-KW"/>
</dbReference>
<dbReference type="CDD" id="cd08435">
    <property type="entry name" value="PBP2_GbpR"/>
    <property type="match status" value="1"/>
</dbReference>
<dbReference type="InterPro" id="IPR000847">
    <property type="entry name" value="LysR_HTH_N"/>
</dbReference>
<reference evidence="7 8" key="2">
    <citation type="submission" date="2017-06" db="EMBL/GenBank/DDBJ databases">
        <authorList>
            <person name="Varghese N."/>
            <person name="Submissions S."/>
        </authorList>
    </citation>
    <scope>NUCLEOTIDE SEQUENCE [LARGE SCALE GENOMIC DNA]</scope>
    <source>
        <strain evidence="7 8">RLD-1</strain>
    </source>
</reference>
<keyword evidence="3" id="KW-0238">DNA-binding</keyword>
<dbReference type="EMBL" id="FZPC01000055">
    <property type="protein sequence ID" value="SNT56190.1"/>
    <property type="molecule type" value="Genomic_DNA"/>
</dbReference>
<accession>A0A239NN54</accession>
<comment type="similarity">
    <text evidence="1">Belongs to the LysR transcriptional regulatory family.</text>
</comment>
<dbReference type="AlphaFoldDB" id="A0A239NN54"/>
<reference evidence="6 9" key="1">
    <citation type="submission" date="2016-10" db="EMBL/GenBank/DDBJ databases">
        <authorList>
            <person name="de Groot N.N."/>
        </authorList>
    </citation>
    <scope>NUCLEOTIDE SEQUENCE [LARGE SCALE GENOMIC DNA]</scope>
    <source>
        <strain evidence="6 9">CCM 7361</strain>
    </source>
</reference>
<dbReference type="Proteomes" id="UP000199693">
    <property type="component" value="Unassembled WGS sequence"/>
</dbReference>
<dbReference type="GO" id="GO:0005829">
    <property type="term" value="C:cytosol"/>
    <property type="evidence" value="ECO:0007669"/>
    <property type="project" value="TreeGrafter"/>
</dbReference>
<organism evidence="6 9">
    <name type="scientific">Pseudomonas delhiensis</name>
    <dbReference type="NCBI Taxonomy" id="366289"/>
    <lineage>
        <taxon>Bacteria</taxon>
        <taxon>Pseudomonadati</taxon>
        <taxon>Pseudomonadota</taxon>
        <taxon>Gammaproteobacteria</taxon>
        <taxon>Pseudomonadales</taxon>
        <taxon>Pseudomonadaceae</taxon>
        <taxon>Pseudomonas</taxon>
    </lineage>
</organism>
<dbReference type="GO" id="GO:0003700">
    <property type="term" value="F:DNA-binding transcription factor activity"/>
    <property type="evidence" value="ECO:0007669"/>
    <property type="project" value="InterPro"/>
</dbReference>
<dbReference type="SUPFAM" id="SSF46785">
    <property type="entry name" value="Winged helix' DNA-binding domain"/>
    <property type="match status" value="2"/>
</dbReference>
<evidence type="ECO:0000256" key="1">
    <source>
        <dbReference type="ARBA" id="ARBA00009437"/>
    </source>
</evidence>
<evidence type="ECO:0000256" key="3">
    <source>
        <dbReference type="ARBA" id="ARBA00023125"/>
    </source>
</evidence>
<evidence type="ECO:0000313" key="7">
    <source>
        <dbReference type="EMBL" id="SNT56190.1"/>
    </source>
</evidence>
<evidence type="ECO:0000313" key="8">
    <source>
        <dbReference type="Proteomes" id="UP000198309"/>
    </source>
</evidence>
<dbReference type="SUPFAM" id="SSF53850">
    <property type="entry name" value="Periplasmic binding protein-like II"/>
    <property type="match status" value="1"/>
</dbReference>
<dbReference type="Pfam" id="PF00126">
    <property type="entry name" value="HTH_1"/>
    <property type="match status" value="2"/>
</dbReference>
<protein>
    <submittedName>
        <fullName evidence="6">Transcriptional regulator, LysR family</fullName>
    </submittedName>
</protein>
<dbReference type="Proteomes" id="UP000198309">
    <property type="component" value="Unassembled WGS sequence"/>
</dbReference>
<feature type="domain" description="HTH lysR-type" evidence="5">
    <location>
        <begin position="102"/>
        <end position="156"/>
    </location>
</feature>
<feature type="domain" description="HTH lysR-type" evidence="5">
    <location>
        <begin position="7"/>
        <end position="64"/>
    </location>
</feature>
<dbReference type="PANTHER" id="PTHR30419:SF14">
    <property type="entry name" value="LYSR FAMILY TRANSCRIPTIONAL REGULATOR"/>
    <property type="match status" value="1"/>
</dbReference>
<evidence type="ECO:0000256" key="4">
    <source>
        <dbReference type="ARBA" id="ARBA00023163"/>
    </source>
</evidence>
<sequence>MSDFELPNLMQVRAFVRVADLGSVSRASEALFRAQSVVTRAISELEARLDAPLFERHANGMRLTDYGDCVLPRARRVLAELESVPRLLGAAPVEPLYLFQGRRLEVFVKLCETRHMQTVASHFGLSQPAVSSALKVLEGGCGRPLFERTPRGLQPTRASHEILFPVRRALNELRHIETDLSAMRGSLQGVVHVGALPLGRTRILPEAIVRLTAEHPGVRVITNESPFDLLATELRAGDLDFVFGALRSADYASDLAGEALLTEEMVLLARHGHPLLQRPVQLAELQQARWVLPRAGSPARGLLDACFAASGMAAPWPVVESGDLATIRGLLLRSDMLAAVSAHQLEHEIASGELRRLPVPLPQTTRAIGLTYRSGCLHSPVSAALMQSIREVVQATEAGTDGGG</sequence>
<dbReference type="InterPro" id="IPR050950">
    <property type="entry name" value="HTH-type_LysR_regulators"/>
</dbReference>
<dbReference type="EMBL" id="FNEC01000053">
    <property type="protein sequence ID" value="SDK81767.1"/>
    <property type="molecule type" value="Genomic_DNA"/>
</dbReference>
<dbReference type="Gene3D" id="1.10.10.10">
    <property type="entry name" value="Winged helix-like DNA-binding domain superfamily/Winged helix DNA-binding domain"/>
    <property type="match status" value="2"/>
</dbReference>
<keyword evidence="8" id="KW-1185">Reference proteome</keyword>
<evidence type="ECO:0000256" key="2">
    <source>
        <dbReference type="ARBA" id="ARBA00023015"/>
    </source>
</evidence>
<dbReference type="InterPro" id="IPR037405">
    <property type="entry name" value="GbpR_PBP2"/>
</dbReference>
<dbReference type="InterPro" id="IPR005119">
    <property type="entry name" value="LysR_subst-bd"/>
</dbReference>
<dbReference type="Pfam" id="PF03466">
    <property type="entry name" value="LysR_substrate"/>
    <property type="match status" value="1"/>
</dbReference>
<dbReference type="Gene3D" id="3.40.190.10">
    <property type="entry name" value="Periplasmic binding protein-like II"/>
    <property type="match status" value="2"/>
</dbReference>
<keyword evidence="4" id="KW-0804">Transcription</keyword>
<evidence type="ECO:0000313" key="6">
    <source>
        <dbReference type="EMBL" id="SDK81767.1"/>
    </source>
</evidence>
<dbReference type="FunFam" id="1.10.10.10:FF:000001">
    <property type="entry name" value="LysR family transcriptional regulator"/>
    <property type="match status" value="1"/>
</dbReference>
<keyword evidence="2" id="KW-0805">Transcription regulation</keyword>
<dbReference type="PROSITE" id="PS50931">
    <property type="entry name" value="HTH_LYSR"/>
    <property type="match status" value="2"/>
</dbReference>
<dbReference type="RefSeq" id="WP_089394888.1">
    <property type="nucleotide sequence ID" value="NZ_FNEC01000053.1"/>
</dbReference>
<gene>
    <name evidence="6" type="ORF">SAMN05216189_105314</name>
    <name evidence="7" type="ORF">SAMN06295949_15514</name>
</gene>
<evidence type="ECO:0000259" key="5">
    <source>
        <dbReference type="PROSITE" id="PS50931"/>
    </source>
</evidence>
<dbReference type="InterPro" id="IPR036388">
    <property type="entry name" value="WH-like_DNA-bd_sf"/>
</dbReference>
<dbReference type="InterPro" id="IPR036390">
    <property type="entry name" value="WH_DNA-bd_sf"/>
</dbReference>